<feature type="chain" id="PRO_5046116281" evidence="3">
    <location>
        <begin position="22"/>
        <end position="955"/>
    </location>
</feature>
<dbReference type="PANTHER" id="PTHR11851">
    <property type="entry name" value="METALLOPROTEASE"/>
    <property type="match status" value="1"/>
</dbReference>
<comment type="caution">
    <text evidence="6">The sequence shown here is derived from an EMBL/GenBank/DDBJ whole genome shotgun (WGS) entry which is preliminary data.</text>
</comment>
<protein>
    <submittedName>
        <fullName evidence="6">Pitrilysin family protein</fullName>
    </submittedName>
</protein>
<evidence type="ECO:0000313" key="6">
    <source>
        <dbReference type="EMBL" id="MDN5202380.1"/>
    </source>
</evidence>
<dbReference type="InterPro" id="IPR050361">
    <property type="entry name" value="MPP/UQCRC_Complex"/>
</dbReference>
<evidence type="ECO:0000259" key="5">
    <source>
        <dbReference type="Pfam" id="PF05193"/>
    </source>
</evidence>
<evidence type="ECO:0000256" key="2">
    <source>
        <dbReference type="SAM" id="MobiDB-lite"/>
    </source>
</evidence>
<dbReference type="InterPro" id="IPR011765">
    <property type="entry name" value="Pept_M16_N"/>
</dbReference>
<feature type="domain" description="Peptidase M16 N-terminal" evidence="4">
    <location>
        <begin position="526"/>
        <end position="647"/>
    </location>
</feature>
<feature type="domain" description="Peptidase M16 N-terminal" evidence="4">
    <location>
        <begin position="53"/>
        <end position="168"/>
    </location>
</feature>
<organism evidence="6 7">
    <name type="scientific">Splendidivirga corallicola</name>
    <dbReference type="NCBI Taxonomy" id="3051826"/>
    <lineage>
        <taxon>Bacteria</taxon>
        <taxon>Pseudomonadati</taxon>
        <taxon>Bacteroidota</taxon>
        <taxon>Cytophagia</taxon>
        <taxon>Cytophagales</taxon>
        <taxon>Splendidivirgaceae</taxon>
        <taxon>Splendidivirga</taxon>
    </lineage>
</organism>
<feature type="region of interest" description="Disordered" evidence="2">
    <location>
        <begin position="453"/>
        <end position="478"/>
    </location>
</feature>
<accession>A0ABT8KSD0</accession>
<evidence type="ECO:0000313" key="7">
    <source>
        <dbReference type="Proteomes" id="UP001172082"/>
    </source>
</evidence>
<keyword evidence="7" id="KW-1185">Reference proteome</keyword>
<dbReference type="EMBL" id="JAUJEA010000004">
    <property type="protein sequence ID" value="MDN5202380.1"/>
    <property type="molecule type" value="Genomic_DNA"/>
</dbReference>
<feature type="domain" description="Peptidase M16 C-terminal" evidence="5">
    <location>
        <begin position="675"/>
        <end position="852"/>
    </location>
</feature>
<name>A0ABT8KSD0_9BACT</name>
<evidence type="ECO:0000259" key="4">
    <source>
        <dbReference type="Pfam" id="PF00675"/>
    </source>
</evidence>
<dbReference type="Pfam" id="PF00675">
    <property type="entry name" value="Peptidase_M16"/>
    <property type="match status" value="2"/>
</dbReference>
<dbReference type="Pfam" id="PF05193">
    <property type="entry name" value="Peptidase_M16_C"/>
    <property type="match status" value="2"/>
</dbReference>
<dbReference type="Proteomes" id="UP001172082">
    <property type="component" value="Unassembled WGS sequence"/>
</dbReference>
<keyword evidence="3" id="KW-0732">Signal</keyword>
<evidence type="ECO:0000256" key="1">
    <source>
        <dbReference type="ARBA" id="ARBA00007261"/>
    </source>
</evidence>
<evidence type="ECO:0000256" key="3">
    <source>
        <dbReference type="SAM" id="SignalP"/>
    </source>
</evidence>
<feature type="signal peptide" evidence="3">
    <location>
        <begin position="1"/>
        <end position="21"/>
    </location>
</feature>
<dbReference type="PANTHER" id="PTHR11851:SF49">
    <property type="entry name" value="MITOCHONDRIAL-PROCESSING PEPTIDASE SUBUNIT ALPHA"/>
    <property type="match status" value="1"/>
</dbReference>
<gene>
    <name evidence="6" type="ORF">QQ008_13420</name>
</gene>
<comment type="similarity">
    <text evidence="1">Belongs to the peptidase M16 family.</text>
</comment>
<proteinExistence type="inferred from homology"/>
<dbReference type="InterPro" id="IPR011249">
    <property type="entry name" value="Metalloenz_LuxS/M16"/>
</dbReference>
<sequence>MTQRILLFTLLCVFVGSLAHAQTKLIEKVSKKSDEIVIPYEKYELDNGLTLIIHEDHSDPVVHVDVTYHVGSAREELNKSGFAHFFEHMMFQGSDNVADEEHFKIITESGGTLNGTTNRDRTNYFETVPSNQLEIMLWLEADRMGFLLDAVTQEKFEVQRSTVKNEKQQNYDNSPYGSWREVNARALYPYGHPYSWLTIGILEDLDRVDVTDLKKFFLRWYGPNNATVTVGGDVNPKEVVAMAEKYFGPIQKGPDVENMKLDPVSIDKDRYVSYFDKNIRFPALLMTFPSVPRYHPDEPALDCLSEILGTGRASYFYKKFVKTQKAIQSSSFHSNSELAGEFTLFVLPFPGKSLSDFEGEMRDALAEFEQNGVTNEDIQKFKSRYESQTINGLATVSGKVSQLAAYETFTGNPNFIQEEIKRYLDVTKEDVIRVYNKYIKGQPAVIQSVLASEDGTPAKPNNFEPKTEGKNPFPTTDYSGLVYNKPKDNFDRSKRPIPGKSPLVPVPDFWTDNTGNGIKIIGTKTDEIPTVAIQLTINGGHKFDIHDPKKSGLASLTASMLNESTENYTSEEISEELQKLGSSVNIFAGNTGTTVSLQTLRKNIDATLDILEEKLMRPKFDPEDFERVKKQQLEGVKASLKQPASIASNVYSRLLYGDEHIMSVPSGGIEETVTNISLDDVKSFYNKYYAPGISELVIVGDISKKEVLGKLDFLKNWDNKNIEVPDMPEPPSIDKTRIYLVDKEKAPQSQIRIGYLTDLPYDATGEYYKSFLMNYPLGGAFNSRINLNLREDKGYTYGARSFFNSNDEPGPFTATAGVRANVTDSAVAEFMKEIINYSDNGITNDELNFMKKSIGQRDARNYEAPWQKTSFLRRIVHYDLDKNFVDEQSEIIDTITQDEINALAKKYLAYEKMNIVVVGDKESIKPKLKRLGYEIVDVSVKGDIIEDDTKIETSK</sequence>
<dbReference type="RefSeq" id="WP_346752404.1">
    <property type="nucleotide sequence ID" value="NZ_JAUJEA010000004.1"/>
</dbReference>
<dbReference type="SUPFAM" id="SSF63411">
    <property type="entry name" value="LuxS/MPP-like metallohydrolase"/>
    <property type="match status" value="4"/>
</dbReference>
<feature type="domain" description="Peptidase M16 C-terminal" evidence="5">
    <location>
        <begin position="208"/>
        <end position="383"/>
    </location>
</feature>
<reference evidence="6" key="1">
    <citation type="submission" date="2023-06" db="EMBL/GenBank/DDBJ databases">
        <title>Genomic of Parafulvivirga corallium.</title>
        <authorList>
            <person name="Wang G."/>
        </authorList>
    </citation>
    <scope>NUCLEOTIDE SEQUENCE</scope>
    <source>
        <strain evidence="6">BMA10</strain>
    </source>
</reference>
<dbReference type="Gene3D" id="3.30.830.10">
    <property type="entry name" value="Metalloenzyme, LuxS/M16 peptidase-like"/>
    <property type="match status" value="4"/>
</dbReference>
<dbReference type="InterPro" id="IPR007863">
    <property type="entry name" value="Peptidase_M16_C"/>
</dbReference>